<organism evidence="1">
    <name type="scientific">bioreactor metagenome</name>
    <dbReference type="NCBI Taxonomy" id="1076179"/>
    <lineage>
        <taxon>unclassified sequences</taxon>
        <taxon>metagenomes</taxon>
        <taxon>ecological metagenomes</taxon>
    </lineage>
</organism>
<protein>
    <submittedName>
        <fullName evidence="1">Uncharacterized protein</fullName>
    </submittedName>
</protein>
<comment type="caution">
    <text evidence="1">The sequence shown here is derived from an EMBL/GenBank/DDBJ whole genome shotgun (WGS) entry which is preliminary data.</text>
</comment>
<accession>A0A645G9L1</accession>
<dbReference type="EMBL" id="VSSQ01072151">
    <property type="protein sequence ID" value="MPN23591.1"/>
    <property type="molecule type" value="Genomic_DNA"/>
</dbReference>
<sequence length="49" mass="5864">MNDSYLEIEEFDESVMIHHPEKIGSKEYSKYADLDQVCVDRFNRIIARQ</sequence>
<gene>
    <name evidence="1" type="ORF">SDC9_170983</name>
</gene>
<proteinExistence type="predicted"/>
<reference evidence="1" key="1">
    <citation type="submission" date="2019-08" db="EMBL/GenBank/DDBJ databases">
        <authorList>
            <person name="Kucharzyk K."/>
            <person name="Murdoch R.W."/>
            <person name="Higgins S."/>
            <person name="Loffler F."/>
        </authorList>
    </citation>
    <scope>NUCLEOTIDE SEQUENCE</scope>
</reference>
<evidence type="ECO:0000313" key="1">
    <source>
        <dbReference type="EMBL" id="MPN23591.1"/>
    </source>
</evidence>
<name>A0A645G9L1_9ZZZZ</name>
<dbReference type="AlphaFoldDB" id="A0A645G9L1"/>